<proteinExistence type="predicted"/>
<reference evidence="1 2" key="1">
    <citation type="submission" date="2016-06" db="EMBL/GenBank/DDBJ databases">
        <title>Draft genome of Moraxella lacunata CCUG 57757A.</title>
        <authorList>
            <person name="Salva-Serra F."/>
            <person name="Engstrom-Jakobsson H."/>
            <person name="Thorell K."/>
            <person name="Gonzales-Siles L."/>
            <person name="Karlsson R."/>
            <person name="Boulund F."/>
            <person name="Engstrand L."/>
            <person name="Kristiansson E."/>
            <person name="Moore E."/>
        </authorList>
    </citation>
    <scope>NUCLEOTIDE SEQUENCE [LARGE SCALE GENOMIC DNA]</scope>
    <source>
        <strain evidence="1 2">CCUG 57757A</strain>
    </source>
</reference>
<dbReference type="Proteomes" id="UP000092607">
    <property type="component" value="Unassembled WGS sequence"/>
</dbReference>
<organism evidence="1 2">
    <name type="scientific">Moraxella lacunata</name>
    <dbReference type="NCBI Taxonomy" id="477"/>
    <lineage>
        <taxon>Bacteria</taxon>
        <taxon>Pseudomonadati</taxon>
        <taxon>Pseudomonadota</taxon>
        <taxon>Gammaproteobacteria</taxon>
        <taxon>Moraxellales</taxon>
        <taxon>Moraxellaceae</taxon>
        <taxon>Moraxella</taxon>
    </lineage>
</organism>
<dbReference type="InterPro" id="IPR036895">
    <property type="entry name" value="Uracil-DNA_glycosylase-like_sf"/>
</dbReference>
<evidence type="ECO:0000313" key="2">
    <source>
        <dbReference type="Proteomes" id="UP000092607"/>
    </source>
</evidence>
<dbReference type="Gene3D" id="3.40.470.10">
    <property type="entry name" value="Uracil-DNA glycosylase-like domain"/>
    <property type="match status" value="1"/>
</dbReference>
<dbReference type="OrthoDB" id="9794144at2"/>
<dbReference type="AlphaFoldDB" id="A0A1B8Q8B9"/>
<gene>
    <name evidence="1" type="ORF">A9309_00280</name>
</gene>
<accession>A0A1B8Q8B9</accession>
<dbReference type="RefSeq" id="WP_065255853.1">
    <property type="nucleotide sequence ID" value="NZ_LZDR01000050.1"/>
</dbReference>
<dbReference type="EMBL" id="LZMS01000001">
    <property type="protein sequence ID" value="OBX67397.1"/>
    <property type="molecule type" value="Genomic_DNA"/>
</dbReference>
<evidence type="ECO:0000313" key="1">
    <source>
        <dbReference type="EMBL" id="OBX67397.1"/>
    </source>
</evidence>
<dbReference type="CDD" id="cd10032">
    <property type="entry name" value="UDG-F6_HDG"/>
    <property type="match status" value="1"/>
</dbReference>
<sequence length="187" mass="21381">MQESHPLAPFTPPHAKVLMLGSFPPPPIRWAMNFYYPNLNNDMWRIMGLVFFDDKEYFIDGKKFKEALLKDFLTQKGIAIYDTAKTVIRENNNASDKFLTIIQKSDIKGLLATLPDCNHIITTGEKASEILLSNFDIKIPKVGQSVELTFDNKIVTLHRLPSSSRAYPLALDKKAQFYRAVFEKLDL</sequence>
<comment type="caution">
    <text evidence="1">The sequence shown here is derived from an EMBL/GenBank/DDBJ whole genome shotgun (WGS) entry which is preliminary data.</text>
</comment>
<dbReference type="SUPFAM" id="SSF52141">
    <property type="entry name" value="Uracil-DNA glycosylase-like"/>
    <property type="match status" value="1"/>
</dbReference>
<protein>
    <submittedName>
        <fullName evidence="1">DNA glycosylase</fullName>
    </submittedName>
</protein>
<name>A0A1B8Q8B9_MORLA</name>